<dbReference type="InterPro" id="IPR051704">
    <property type="entry name" value="FAD_aromatic-hydroxylase"/>
</dbReference>
<dbReference type="PRINTS" id="PR00420">
    <property type="entry name" value="RNGMNOXGNASE"/>
</dbReference>
<dbReference type="Gene3D" id="3.30.9.10">
    <property type="entry name" value="D-Amino Acid Oxidase, subunit A, domain 2"/>
    <property type="match status" value="1"/>
</dbReference>
<dbReference type="RefSeq" id="WP_282533376.1">
    <property type="nucleotide sequence ID" value="NZ_JASCIS010000002.1"/>
</dbReference>
<feature type="compositionally biased region" description="Polar residues" evidence="1">
    <location>
        <begin position="1"/>
        <end position="13"/>
    </location>
</feature>
<dbReference type="PANTHER" id="PTHR46865:SF2">
    <property type="entry name" value="MONOOXYGENASE"/>
    <property type="match status" value="1"/>
</dbReference>
<dbReference type="InterPro" id="IPR002938">
    <property type="entry name" value="FAD-bd"/>
</dbReference>
<keyword evidence="4" id="KW-1185">Reference proteome</keyword>
<name>A0ABT6SPC8_9ACTN</name>
<sequence length="425" mass="46006">MTRTEQTESQSVHRTGRQTGGQAGRQAAFRTAPRRTVLISGAGVAGSALAFWLNRYGFAVTVVEKAPALRAGGYPIDVRGTALEVVRRMGILPRLREAHIDLRRLTFLEGDGREVASVHPHSVTGGVEGRDLEVRRGDLSDALYAAVRDDVEFLFGDSVDTLDQRGHGVDVTFRGGDRRTYDVVVGADGSHSRTRELLFGPEDRFHRYLGYRFAVFTLPNTFGLSLETVMWNAPGKAAALYAVGDQDDVHAFLNYAHPEPPSDAFGDPRAQRALMAGEFADAGWEVPGLLAALREAEDVFFDAVSQIRMPRWSSGRVALVGDAAYAPSFLTGQGTSLALVGAYMLAASLADRDHIAGFAAYEHRTREFVTVNQDLVGEGGAALFPTTARALEQRNDRLRNLSAVPSGSGRPAHSALTLPEFTPVP</sequence>
<dbReference type="Pfam" id="PF01494">
    <property type="entry name" value="FAD_binding_3"/>
    <property type="match status" value="1"/>
</dbReference>
<dbReference type="Gene3D" id="3.50.50.60">
    <property type="entry name" value="FAD/NAD(P)-binding domain"/>
    <property type="match status" value="1"/>
</dbReference>
<evidence type="ECO:0000256" key="1">
    <source>
        <dbReference type="SAM" id="MobiDB-lite"/>
    </source>
</evidence>
<evidence type="ECO:0000259" key="2">
    <source>
        <dbReference type="Pfam" id="PF01494"/>
    </source>
</evidence>
<dbReference type="SUPFAM" id="SSF51905">
    <property type="entry name" value="FAD/NAD(P)-binding domain"/>
    <property type="match status" value="1"/>
</dbReference>
<feature type="region of interest" description="Disordered" evidence="1">
    <location>
        <begin position="1"/>
        <end position="29"/>
    </location>
</feature>
<dbReference type="GO" id="GO:0004497">
    <property type="term" value="F:monooxygenase activity"/>
    <property type="evidence" value="ECO:0007669"/>
    <property type="project" value="UniProtKB-KW"/>
</dbReference>
<protein>
    <submittedName>
        <fullName evidence="3">FAD-dependent monooxygenase</fullName>
    </submittedName>
</protein>
<dbReference type="InterPro" id="IPR036188">
    <property type="entry name" value="FAD/NAD-bd_sf"/>
</dbReference>
<organism evidence="3 4">
    <name type="scientific">Streptomyces luteolus</name>
    <dbReference type="NCBI Taxonomy" id="3043615"/>
    <lineage>
        <taxon>Bacteria</taxon>
        <taxon>Bacillati</taxon>
        <taxon>Actinomycetota</taxon>
        <taxon>Actinomycetes</taxon>
        <taxon>Kitasatosporales</taxon>
        <taxon>Streptomycetaceae</taxon>
        <taxon>Streptomyces</taxon>
    </lineage>
</organism>
<keyword evidence="3" id="KW-0503">Monooxygenase</keyword>
<feature type="region of interest" description="Disordered" evidence="1">
    <location>
        <begin position="402"/>
        <end position="425"/>
    </location>
</feature>
<dbReference type="Proteomes" id="UP001237105">
    <property type="component" value="Unassembled WGS sequence"/>
</dbReference>
<dbReference type="PANTHER" id="PTHR46865">
    <property type="entry name" value="OXIDOREDUCTASE-RELATED"/>
    <property type="match status" value="1"/>
</dbReference>
<evidence type="ECO:0000313" key="3">
    <source>
        <dbReference type="EMBL" id="MDI3417461.1"/>
    </source>
</evidence>
<proteinExistence type="predicted"/>
<keyword evidence="3" id="KW-0560">Oxidoreductase</keyword>
<gene>
    <name evidence="3" type="ORF">QIT00_02595</name>
</gene>
<evidence type="ECO:0000313" key="4">
    <source>
        <dbReference type="Proteomes" id="UP001237105"/>
    </source>
</evidence>
<accession>A0ABT6SPC8</accession>
<feature type="domain" description="FAD-binding" evidence="2">
    <location>
        <begin position="36"/>
        <end position="351"/>
    </location>
</feature>
<comment type="caution">
    <text evidence="3">The sequence shown here is derived from an EMBL/GenBank/DDBJ whole genome shotgun (WGS) entry which is preliminary data.</text>
</comment>
<reference evidence="3 4" key="1">
    <citation type="submission" date="2023-05" db="EMBL/GenBank/DDBJ databases">
        <title>Draft genome sequence of Streptomyces sp. B-S-A12 isolated from a cave soil in Thailand.</title>
        <authorList>
            <person name="Chamroensaksri N."/>
            <person name="Muangham S."/>
        </authorList>
    </citation>
    <scope>NUCLEOTIDE SEQUENCE [LARGE SCALE GENOMIC DNA]</scope>
    <source>
        <strain evidence="3 4">B-S-A12</strain>
    </source>
</reference>
<dbReference type="EMBL" id="JASCIS010000002">
    <property type="protein sequence ID" value="MDI3417461.1"/>
    <property type="molecule type" value="Genomic_DNA"/>
</dbReference>